<evidence type="ECO:0000313" key="1">
    <source>
        <dbReference type="EMBL" id="CAA9391010.1"/>
    </source>
</evidence>
<proteinExistence type="predicted"/>
<dbReference type="AlphaFoldDB" id="A0A6J4NLQ8"/>
<sequence>MRGPSGLDLLMGNDFPKPFTVNVWSKFIMPFLGRLSGTDLQTLTFPRRELPGKLFAICAAFLLPERQSKALVALVTPTEVQPKFKIGDLVAEDWLDEDDEVATEFGQVLGMAYFKKAQSCFEANTWVYYVNWLSSTSDADFAYPTYDQEPSRESDLRLVKQS</sequence>
<dbReference type="EMBL" id="CADCTY010001851">
    <property type="protein sequence ID" value="CAA9391010.1"/>
    <property type="molecule type" value="Genomic_DNA"/>
</dbReference>
<name>A0A6J4NLQ8_9CYAN</name>
<organism evidence="1">
    <name type="scientific">uncultured Leptolyngbya sp</name>
    <dbReference type="NCBI Taxonomy" id="332963"/>
    <lineage>
        <taxon>Bacteria</taxon>
        <taxon>Bacillati</taxon>
        <taxon>Cyanobacteriota</taxon>
        <taxon>Cyanophyceae</taxon>
        <taxon>Leptolyngbyales</taxon>
        <taxon>Leptolyngbyaceae</taxon>
        <taxon>Leptolyngbya group</taxon>
        <taxon>Leptolyngbya</taxon>
        <taxon>environmental samples</taxon>
    </lineage>
</organism>
<reference evidence="1" key="1">
    <citation type="submission" date="2020-02" db="EMBL/GenBank/DDBJ databases">
        <authorList>
            <person name="Meier V. D."/>
        </authorList>
    </citation>
    <scope>NUCLEOTIDE SEQUENCE</scope>
    <source>
        <strain evidence="1">AVDCRST_MAG94</strain>
    </source>
</reference>
<protein>
    <submittedName>
        <fullName evidence="1">Uncharacterized protein</fullName>
    </submittedName>
</protein>
<gene>
    <name evidence="1" type="ORF">AVDCRST_MAG94-5403</name>
</gene>
<accession>A0A6J4NLQ8</accession>